<dbReference type="PANTHER" id="PTHR43162:SF1">
    <property type="entry name" value="PRESTALK A DIFFERENTIATION PROTEIN A"/>
    <property type="match status" value="1"/>
</dbReference>
<dbReference type="Pfam" id="PF05368">
    <property type="entry name" value="NmrA"/>
    <property type="match status" value="1"/>
</dbReference>
<evidence type="ECO:0000259" key="1">
    <source>
        <dbReference type="Pfam" id="PF05368"/>
    </source>
</evidence>
<dbReference type="Gene3D" id="3.90.25.10">
    <property type="entry name" value="UDP-galactose 4-epimerase, domain 1"/>
    <property type="match status" value="1"/>
</dbReference>
<dbReference type="InterPro" id="IPR036291">
    <property type="entry name" value="NAD(P)-bd_dom_sf"/>
</dbReference>
<dbReference type="InterPro" id="IPR051604">
    <property type="entry name" value="Ergot_Alk_Oxidoreductase"/>
</dbReference>
<name>A0ABS1EPG0_9CLOT</name>
<dbReference type="RefSeq" id="WP_200269104.1">
    <property type="nucleotide sequence ID" value="NZ_JAENHN010000032.1"/>
</dbReference>
<organism evidence="2 3">
    <name type="scientific">Clostridium yunnanense</name>
    <dbReference type="NCBI Taxonomy" id="2800325"/>
    <lineage>
        <taxon>Bacteria</taxon>
        <taxon>Bacillati</taxon>
        <taxon>Bacillota</taxon>
        <taxon>Clostridia</taxon>
        <taxon>Eubacteriales</taxon>
        <taxon>Clostridiaceae</taxon>
        <taxon>Clostridium</taxon>
    </lineage>
</organism>
<dbReference type="InterPro" id="IPR008030">
    <property type="entry name" value="NmrA-like"/>
</dbReference>
<feature type="domain" description="NmrA-like" evidence="1">
    <location>
        <begin position="2"/>
        <end position="218"/>
    </location>
</feature>
<dbReference type="SUPFAM" id="SSF51735">
    <property type="entry name" value="NAD(P)-binding Rossmann-fold domains"/>
    <property type="match status" value="1"/>
</dbReference>
<evidence type="ECO:0000313" key="3">
    <source>
        <dbReference type="Proteomes" id="UP000596739"/>
    </source>
</evidence>
<sequence>MKILVTGASGNVGNYVVKELLKMGEKVVAAGTNTEKLQTMFDNKVEATKLDFTDRSTFKSALYEIDRVFLMRPPHLGKPEDLFPFIDAMKANNIKLVCFLSLMGVENNTIPPHHKIEKYIETLEIPFAHIRPGFFMENISGIHSVEIRERDEIFIPAGRSKTSFIASEDIGLSIAVALHTPELHKNTAYTITGGEALDYYQVAQIISKVTGRRIVYKKPGFLKYRRYYIKKRGLDKSYVNVTVALYFMTRMGTAKKVTDEFYKLTGKRPKSFEAFVKENVLCFCSKP</sequence>
<dbReference type="PANTHER" id="PTHR43162">
    <property type="match status" value="1"/>
</dbReference>
<dbReference type="EMBL" id="JAENHN010000032">
    <property type="protein sequence ID" value="MBK1811168.1"/>
    <property type="molecule type" value="Genomic_DNA"/>
</dbReference>
<dbReference type="Proteomes" id="UP000596739">
    <property type="component" value="Unassembled WGS sequence"/>
</dbReference>
<protein>
    <submittedName>
        <fullName evidence="2">SDR family oxidoreductase</fullName>
    </submittedName>
</protein>
<proteinExistence type="predicted"/>
<evidence type="ECO:0000313" key="2">
    <source>
        <dbReference type="EMBL" id="MBK1811168.1"/>
    </source>
</evidence>
<dbReference type="CDD" id="cd05269">
    <property type="entry name" value="TMR_SDR_a"/>
    <property type="match status" value="1"/>
</dbReference>
<reference evidence="3" key="1">
    <citation type="submission" date="2021-01" db="EMBL/GenBank/DDBJ databases">
        <title>Genome public.</title>
        <authorList>
            <person name="Liu C."/>
            <person name="Sun Q."/>
        </authorList>
    </citation>
    <scope>NUCLEOTIDE SEQUENCE [LARGE SCALE GENOMIC DNA]</scope>
    <source>
        <strain evidence="3">YIM B02505</strain>
    </source>
</reference>
<accession>A0ABS1EPG0</accession>
<gene>
    <name evidence="2" type="ORF">JHL18_11055</name>
</gene>
<comment type="caution">
    <text evidence="2">The sequence shown here is derived from an EMBL/GenBank/DDBJ whole genome shotgun (WGS) entry which is preliminary data.</text>
</comment>
<keyword evidence="3" id="KW-1185">Reference proteome</keyword>
<dbReference type="Gene3D" id="3.40.50.720">
    <property type="entry name" value="NAD(P)-binding Rossmann-like Domain"/>
    <property type="match status" value="1"/>
</dbReference>